<dbReference type="FunFam" id="3.40.50.720:FF:000003">
    <property type="entry name" value="S-(hydroxymethyl)glutathione dehydrogenase"/>
    <property type="match status" value="1"/>
</dbReference>
<feature type="transmembrane region" description="Helical" evidence="8">
    <location>
        <begin position="215"/>
        <end position="236"/>
    </location>
</feature>
<feature type="transmembrane region" description="Helical" evidence="8">
    <location>
        <begin position="242"/>
        <end position="262"/>
    </location>
</feature>
<comment type="caution">
    <text evidence="10">The sequence shown here is derived from an EMBL/GenBank/DDBJ whole genome shotgun (WGS) entry which is preliminary data.</text>
</comment>
<sequence>MRGPTPARPSWQFAPFAETRPGLASRQTPVPVASSCRGAGGHDGRRPALTTIRAAVLNRSPVAAPYAETRPLAIETLELEAPGRGEVLVRVKAAGLCHSDLSVVNGARPRPVPMALGHEAAGVVEALGDGVDDLAVGDHVVMVFVPSCGHCVPCAEGRPALCEPGAAANGAGTLLGGAIRLKHRGQPVHHHIGVSAFAEAAVVSRNSLVKIDRDLPFAHAALFGCAVLTGVGAVVNTAAIRAGQSVAVIGLGGVGLAALLGAKASGAARLVAVDPIPEKRALALELGASDAIDPREDGAEAKVKALTGGGVDAAVELAGSVPALDFAYRITRRGGLTVTGGLAAPTERLALAPVTLVAEERTLKGSYIGSCIPSRDIPRYVALFKAGLLPVDRLLTSTGGLDDINAALDALAEGRTVRHVIEM</sequence>
<evidence type="ECO:0000256" key="3">
    <source>
        <dbReference type="ARBA" id="ARBA00022833"/>
    </source>
</evidence>
<evidence type="ECO:0000256" key="7">
    <source>
        <dbReference type="SAM" id="MobiDB-lite"/>
    </source>
</evidence>
<dbReference type="PANTHER" id="PTHR43880">
    <property type="entry name" value="ALCOHOL DEHYDROGENASE"/>
    <property type="match status" value="1"/>
</dbReference>
<dbReference type="GO" id="GO:0008270">
    <property type="term" value="F:zinc ion binding"/>
    <property type="evidence" value="ECO:0007669"/>
    <property type="project" value="InterPro"/>
</dbReference>
<dbReference type="Gene3D" id="3.90.180.10">
    <property type="entry name" value="Medium-chain alcohol dehydrogenases, catalytic domain"/>
    <property type="match status" value="1"/>
</dbReference>
<name>A0A4Y8RV11_9HYPH</name>
<evidence type="ECO:0000256" key="8">
    <source>
        <dbReference type="SAM" id="Phobius"/>
    </source>
</evidence>
<dbReference type="InterPro" id="IPR002328">
    <property type="entry name" value="ADH_Zn_CS"/>
</dbReference>
<organism evidence="10 11">
    <name type="scientific">Jiella endophytica</name>
    <dbReference type="NCBI Taxonomy" id="2558362"/>
    <lineage>
        <taxon>Bacteria</taxon>
        <taxon>Pseudomonadati</taxon>
        <taxon>Pseudomonadota</taxon>
        <taxon>Alphaproteobacteria</taxon>
        <taxon>Hyphomicrobiales</taxon>
        <taxon>Aurantimonadaceae</taxon>
        <taxon>Jiella</taxon>
    </lineage>
</organism>
<keyword evidence="5" id="KW-0520">NAD</keyword>
<dbReference type="InterPro" id="IPR013154">
    <property type="entry name" value="ADH-like_N"/>
</dbReference>
<dbReference type="InterPro" id="IPR036291">
    <property type="entry name" value="NAD(P)-bd_dom_sf"/>
</dbReference>
<dbReference type="AlphaFoldDB" id="A0A4Y8RV11"/>
<keyword evidence="8" id="KW-0812">Transmembrane</keyword>
<evidence type="ECO:0000313" key="11">
    <source>
        <dbReference type="Proteomes" id="UP000298179"/>
    </source>
</evidence>
<dbReference type="CDD" id="cd08281">
    <property type="entry name" value="liver_ADH_like1"/>
    <property type="match status" value="1"/>
</dbReference>
<evidence type="ECO:0000256" key="1">
    <source>
        <dbReference type="ARBA" id="ARBA00001947"/>
    </source>
</evidence>
<keyword evidence="8" id="KW-1133">Transmembrane helix</keyword>
<dbReference type="GO" id="GO:0005829">
    <property type="term" value="C:cytosol"/>
    <property type="evidence" value="ECO:0007669"/>
    <property type="project" value="TreeGrafter"/>
</dbReference>
<feature type="domain" description="Enoyl reductase (ER)" evidence="9">
    <location>
        <begin position="67"/>
        <end position="421"/>
    </location>
</feature>
<dbReference type="PROSITE" id="PS00059">
    <property type="entry name" value="ADH_ZINC"/>
    <property type="match status" value="1"/>
</dbReference>
<keyword evidence="8" id="KW-0472">Membrane</keyword>
<feature type="region of interest" description="Disordered" evidence="7">
    <location>
        <begin position="20"/>
        <end position="45"/>
    </location>
</feature>
<dbReference type="SMART" id="SM00829">
    <property type="entry name" value="PKS_ER"/>
    <property type="match status" value="1"/>
</dbReference>
<evidence type="ECO:0000256" key="2">
    <source>
        <dbReference type="ARBA" id="ARBA00022723"/>
    </source>
</evidence>
<proteinExistence type="inferred from homology"/>
<dbReference type="GO" id="GO:0046294">
    <property type="term" value="P:formaldehyde catabolic process"/>
    <property type="evidence" value="ECO:0007669"/>
    <property type="project" value="TreeGrafter"/>
</dbReference>
<reference evidence="10 11" key="1">
    <citation type="submission" date="2019-03" db="EMBL/GenBank/DDBJ databases">
        <title>Jiella endophytica sp. nov., a novel endophytic bacterium isolated from root of Ficus microcarpa Linn. f.</title>
        <authorList>
            <person name="Tuo L."/>
        </authorList>
    </citation>
    <scope>NUCLEOTIDE SEQUENCE [LARGE SCALE GENOMIC DNA]</scope>
    <source>
        <strain evidence="10 11">CBS5Q-3</strain>
    </source>
</reference>
<keyword evidence="4" id="KW-0560">Oxidoreductase</keyword>
<protein>
    <submittedName>
        <fullName evidence="10">Alcohol dehydrogenase</fullName>
    </submittedName>
</protein>
<keyword evidence="2 6" id="KW-0479">Metal-binding</keyword>
<dbReference type="OrthoDB" id="9770544at2"/>
<dbReference type="InterPro" id="IPR013149">
    <property type="entry name" value="ADH-like_C"/>
</dbReference>
<dbReference type="SUPFAM" id="SSF50129">
    <property type="entry name" value="GroES-like"/>
    <property type="match status" value="2"/>
</dbReference>
<dbReference type="SUPFAM" id="SSF51735">
    <property type="entry name" value="NAD(P)-binding Rossmann-fold domains"/>
    <property type="match status" value="1"/>
</dbReference>
<dbReference type="InterPro" id="IPR011032">
    <property type="entry name" value="GroES-like_sf"/>
</dbReference>
<keyword evidence="11" id="KW-1185">Reference proteome</keyword>
<evidence type="ECO:0000256" key="4">
    <source>
        <dbReference type="ARBA" id="ARBA00023002"/>
    </source>
</evidence>
<evidence type="ECO:0000256" key="5">
    <source>
        <dbReference type="ARBA" id="ARBA00023027"/>
    </source>
</evidence>
<evidence type="ECO:0000259" key="9">
    <source>
        <dbReference type="SMART" id="SM00829"/>
    </source>
</evidence>
<accession>A0A4Y8RV11</accession>
<dbReference type="Proteomes" id="UP000298179">
    <property type="component" value="Unassembled WGS sequence"/>
</dbReference>
<dbReference type="Pfam" id="PF08240">
    <property type="entry name" value="ADH_N"/>
    <property type="match status" value="1"/>
</dbReference>
<dbReference type="Gene3D" id="3.40.50.720">
    <property type="entry name" value="NAD(P)-binding Rossmann-like Domain"/>
    <property type="match status" value="1"/>
</dbReference>
<dbReference type="Pfam" id="PF00107">
    <property type="entry name" value="ADH_zinc_N"/>
    <property type="match status" value="1"/>
</dbReference>
<dbReference type="EMBL" id="SOZD01000001">
    <property type="protein sequence ID" value="TFF27284.1"/>
    <property type="molecule type" value="Genomic_DNA"/>
</dbReference>
<comment type="cofactor">
    <cofactor evidence="1 6">
        <name>Zn(2+)</name>
        <dbReference type="ChEBI" id="CHEBI:29105"/>
    </cofactor>
</comment>
<dbReference type="PANTHER" id="PTHR43880:SF12">
    <property type="entry name" value="ALCOHOL DEHYDROGENASE CLASS-3"/>
    <property type="match status" value="1"/>
</dbReference>
<evidence type="ECO:0000313" key="10">
    <source>
        <dbReference type="EMBL" id="TFF27284.1"/>
    </source>
</evidence>
<dbReference type="GO" id="GO:0051903">
    <property type="term" value="F:S-(hydroxymethyl)glutathione dehydrogenase [NAD(P)+] activity"/>
    <property type="evidence" value="ECO:0007669"/>
    <property type="project" value="TreeGrafter"/>
</dbReference>
<comment type="similarity">
    <text evidence="6">Belongs to the zinc-containing alcohol dehydrogenase family.</text>
</comment>
<dbReference type="InterPro" id="IPR020843">
    <property type="entry name" value="ER"/>
</dbReference>
<gene>
    <name evidence="10" type="ORF">E3C22_02080</name>
</gene>
<evidence type="ECO:0000256" key="6">
    <source>
        <dbReference type="RuleBase" id="RU361277"/>
    </source>
</evidence>
<keyword evidence="3 6" id="KW-0862">Zinc</keyword>